<reference evidence="2" key="1">
    <citation type="journal article" date="2015" name="Nature">
        <title>Complex archaea that bridge the gap between prokaryotes and eukaryotes.</title>
        <authorList>
            <person name="Spang A."/>
            <person name="Saw J.H."/>
            <person name="Jorgensen S.L."/>
            <person name="Zaremba-Niedzwiedzka K."/>
            <person name="Martijn J."/>
            <person name="Lind A.E."/>
            <person name="van Eijk R."/>
            <person name="Schleper C."/>
            <person name="Guy L."/>
            <person name="Ettema T.J."/>
        </authorList>
    </citation>
    <scope>NUCLEOTIDE SEQUENCE</scope>
</reference>
<dbReference type="EMBL" id="LAZR01036212">
    <property type="protein sequence ID" value="KKL25442.1"/>
    <property type="molecule type" value="Genomic_DNA"/>
</dbReference>
<feature type="transmembrane region" description="Helical" evidence="1">
    <location>
        <begin position="27"/>
        <end position="48"/>
    </location>
</feature>
<gene>
    <name evidence="2" type="ORF">LCGC14_2405230</name>
</gene>
<dbReference type="AlphaFoldDB" id="A0A0F9CG63"/>
<protein>
    <submittedName>
        <fullName evidence="2">Uncharacterized protein</fullName>
    </submittedName>
</protein>
<accession>A0A0F9CG63</accession>
<keyword evidence="1" id="KW-0472">Membrane</keyword>
<keyword evidence="1" id="KW-1133">Transmembrane helix</keyword>
<keyword evidence="1" id="KW-0812">Transmembrane</keyword>
<sequence length="178" mass="19240">MRRAGDTMFCARDTTVGIRITPERYDVPILAVLAPLIWVIGCLIVWLMGCAAKTDVTGVDVSKTSTTTTTTTVPVSIEDVQGDVTVITLAGATPWTIAGLVGLLGLFQARRQSTATGAVDRVMLYLKLHRAAARREENFGDAKALKAVTRGIEAAGTPRGKPDRLERCIRSRLARMKK</sequence>
<feature type="transmembrane region" description="Helical" evidence="1">
    <location>
        <begin position="84"/>
        <end position="107"/>
    </location>
</feature>
<comment type="caution">
    <text evidence="2">The sequence shown here is derived from an EMBL/GenBank/DDBJ whole genome shotgun (WGS) entry which is preliminary data.</text>
</comment>
<name>A0A0F9CG63_9ZZZZ</name>
<evidence type="ECO:0000256" key="1">
    <source>
        <dbReference type="SAM" id="Phobius"/>
    </source>
</evidence>
<proteinExistence type="predicted"/>
<organism evidence="2">
    <name type="scientific">marine sediment metagenome</name>
    <dbReference type="NCBI Taxonomy" id="412755"/>
    <lineage>
        <taxon>unclassified sequences</taxon>
        <taxon>metagenomes</taxon>
        <taxon>ecological metagenomes</taxon>
    </lineage>
</organism>
<evidence type="ECO:0000313" key="2">
    <source>
        <dbReference type="EMBL" id="KKL25442.1"/>
    </source>
</evidence>